<reference evidence="2 3" key="1">
    <citation type="submission" date="2017-12" db="EMBL/GenBank/DDBJ databases">
        <title>Gene loss provides genomic basis for host adaptation in cereal stripe rust fungi.</title>
        <authorList>
            <person name="Xia C."/>
        </authorList>
    </citation>
    <scope>NUCLEOTIDE SEQUENCE [LARGE SCALE GENOMIC DNA]</scope>
    <source>
        <strain evidence="2 3">93TX-2</strain>
    </source>
</reference>
<dbReference type="EMBL" id="PKSM01000109">
    <property type="protein sequence ID" value="POW11704.1"/>
    <property type="molecule type" value="Genomic_DNA"/>
</dbReference>
<keyword evidence="3" id="KW-1185">Reference proteome</keyword>
<reference evidence="3" key="2">
    <citation type="journal article" date="2018" name="BMC Genomics">
        <title>Genomic insights into host adaptation between the wheat stripe rust pathogen (Puccinia striiformis f. sp. tritici) and the barley stripe rust pathogen (Puccinia striiformis f. sp. hordei).</title>
        <authorList>
            <person name="Xia C."/>
            <person name="Wang M."/>
            <person name="Yin C."/>
            <person name="Cornejo O.E."/>
            <person name="Hulbert S.H."/>
            <person name="Chen X."/>
        </authorList>
    </citation>
    <scope>NUCLEOTIDE SEQUENCE [LARGE SCALE GENOMIC DNA]</scope>
    <source>
        <strain evidence="3">93TX-2</strain>
    </source>
</reference>
<gene>
    <name evidence="2" type="ORF">PSHT_08346</name>
</gene>
<feature type="chain" id="PRO_5015392406" evidence="1">
    <location>
        <begin position="18"/>
        <end position="292"/>
    </location>
</feature>
<dbReference type="VEuPathDB" id="FungiDB:PSTT_10767"/>
<keyword evidence="1" id="KW-0732">Signal</keyword>
<dbReference type="AlphaFoldDB" id="A0A2S4VQ88"/>
<dbReference type="VEuPathDB" id="FungiDB:PSHT_08346"/>
<sequence>MFSTIYVVCLLASAAFASPVALEPRGFMQASSYDQSGSKADAAHSASNQVTPFGMSSSVSDSASNSAFHNAGSQQSGMGGMGIGGGVGGFNNGVGIGNGFANGVGGGMQASSFNAANSASMSASSMNAANGGLVGGIGGLGMGGGLNSVMNSFQSASQQMQQTQSMIQSGQFGEAMASQQMHRSPPACALTMANSCGAACFGAGGGQFGSTAFSTISQFTQLLNMLQGSFGNQFGSMVSPFANLGTGLSQFISQAQSSQYSASQFSSNTMQQSVLPTLQSAIPGFQVPGVGF</sequence>
<dbReference type="Proteomes" id="UP000238274">
    <property type="component" value="Unassembled WGS sequence"/>
</dbReference>
<comment type="caution">
    <text evidence="2">The sequence shown here is derived from an EMBL/GenBank/DDBJ whole genome shotgun (WGS) entry which is preliminary data.</text>
</comment>
<accession>A0A2S4VQ88</accession>
<dbReference type="VEuPathDB" id="FungiDB:PSTT_15237"/>
<evidence type="ECO:0000313" key="2">
    <source>
        <dbReference type="EMBL" id="POW11704.1"/>
    </source>
</evidence>
<protein>
    <submittedName>
        <fullName evidence="2">Uncharacterized protein</fullName>
    </submittedName>
</protein>
<evidence type="ECO:0000313" key="3">
    <source>
        <dbReference type="Proteomes" id="UP000238274"/>
    </source>
</evidence>
<organism evidence="2 3">
    <name type="scientific">Puccinia striiformis</name>
    <dbReference type="NCBI Taxonomy" id="27350"/>
    <lineage>
        <taxon>Eukaryota</taxon>
        <taxon>Fungi</taxon>
        <taxon>Dikarya</taxon>
        <taxon>Basidiomycota</taxon>
        <taxon>Pucciniomycotina</taxon>
        <taxon>Pucciniomycetes</taxon>
        <taxon>Pucciniales</taxon>
        <taxon>Pucciniaceae</taxon>
        <taxon>Puccinia</taxon>
    </lineage>
</organism>
<feature type="signal peptide" evidence="1">
    <location>
        <begin position="1"/>
        <end position="17"/>
    </location>
</feature>
<name>A0A2S4VQ88_9BASI</name>
<proteinExistence type="predicted"/>
<evidence type="ECO:0000256" key="1">
    <source>
        <dbReference type="SAM" id="SignalP"/>
    </source>
</evidence>
<reference evidence="3" key="3">
    <citation type="journal article" date="2018" name="Mol. Plant Microbe Interact.">
        <title>Genome sequence resources for the wheat stripe rust pathogen (Puccinia striiformis f. sp. tritici) and the barley stripe rust pathogen (Puccinia striiformis f. sp. hordei).</title>
        <authorList>
            <person name="Xia C."/>
            <person name="Wang M."/>
            <person name="Yin C."/>
            <person name="Cornejo O.E."/>
            <person name="Hulbert S.H."/>
            <person name="Chen X."/>
        </authorList>
    </citation>
    <scope>NUCLEOTIDE SEQUENCE [LARGE SCALE GENOMIC DNA]</scope>
    <source>
        <strain evidence="3">93TX-2</strain>
    </source>
</reference>